<organism evidence="2 3">
    <name type="scientific">Amylocarpus encephaloides</name>
    <dbReference type="NCBI Taxonomy" id="45428"/>
    <lineage>
        <taxon>Eukaryota</taxon>
        <taxon>Fungi</taxon>
        <taxon>Dikarya</taxon>
        <taxon>Ascomycota</taxon>
        <taxon>Pezizomycotina</taxon>
        <taxon>Leotiomycetes</taxon>
        <taxon>Helotiales</taxon>
        <taxon>Helotiales incertae sedis</taxon>
        <taxon>Amylocarpus</taxon>
    </lineage>
</organism>
<feature type="region of interest" description="Disordered" evidence="1">
    <location>
        <begin position="1"/>
        <end position="21"/>
    </location>
</feature>
<keyword evidence="3" id="KW-1185">Reference proteome</keyword>
<name>A0A9P7Y9B9_9HELO</name>
<gene>
    <name evidence="2" type="ORF">BJ875DRAFT_524566</name>
</gene>
<sequence>MATYSYKQAPRSLDTDNCGGPDSDLFSFVSDEDSYRARLVAAASSADSDDEYIPKISTPRPGVRRSGGRRLVKKTTIPEIIPKADTGGWLLGIKYEKLTQEPNRRLAREQDNGDFRVKGVPPTREKSYVANFVVHVIRDFQTVHALYQGVAVEVRSTHLFNMIKNISPYYSAQSFEHEPLLFSEPQRFLFHNLLGFKGKVADTNDNECARKHAQILITCLEKIDSSEDSVIKTMEALSRNTTGHREISFRNIWAIYKPETNTFIFIELEEPLVTILQGA</sequence>
<protein>
    <submittedName>
        <fullName evidence="2">Uncharacterized protein</fullName>
    </submittedName>
</protein>
<dbReference type="AlphaFoldDB" id="A0A9P7Y9B9"/>
<evidence type="ECO:0000313" key="3">
    <source>
        <dbReference type="Proteomes" id="UP000824998"/>
    </source>
</evidence>
<evidence type="ECO:0000313" key="2">
    <source>
        <dbReference type="EMBL" id="KAG9229022.1"/>
    </source>
</evidence>
<evidence type="ECO:0000256" key="1">
    <source>
        <dbReference type="SAM" id="MobiDB-lite"/>
    </source>
</evidence>
<dbReference type="PANTHER" id="PTHR46411">
    <property type="entry name" value="FAMILY ATPASE, PUTATIVE-RELATED"/>
    <property type="match status" value="1"/>
</dbReference>
<dbReference type="EMBL" id="MU251825">
    <property type="protein sequence ID" value="KAG9229022.1"/>
    <property type="molecule type" value="Genomic_DNA"/>
</dbReference>
<comment type="caution">
    <text evidence="2">The sequence shown here is derived from an EMBL/GenBank/DDBJ whole genome shotgun (WGS) entry which is preliminary data.</text>
</comment>
<dbReference type="Proteomes" id="UP000824998">
    <property type="component" value="Unassembled WGS sequence"/>
</dbReference>
<accession>A0A9P7Y9B9</accession>
<proteinExistence type="predicted"/>
<dbReference type="PANTHER" id="PTHR46411:SF2">
    <property type="entry name" value="AAA+ ATPASE DOMAIN-CONTAINING PROTEIN"/>
    <property type="match status" value="1"/>
</dbReference>
<reference evidence="2" key="1">
    <citation type="journal article" date="2021" name="IMA Fungus">
        <title>Genomic characterization of three marine fungi, including Emericellopsis atlantica sp. nov. with signatures of a generalist lifestyle and marine biomass degradation.</title>
        <authorList>
            <person name="Hagestad O.C."/>
            <person name="Hou L."/>
            <person name="Andersen J.H."/>
            <person name="Hansen E.H."/>
            <person name="Altermark B."/>
            <person name="Li C."/>
            <person name="Kuhnert E."/>
            <person name="Cox R.J."/>
            <person name="Crous P.W."/>
            <person name="Spatafora J.W."/>
            <person name="Lail K."/>
            <person name="Amirebrahimi M."/>
            <person name="Lipzen A."/>
            <person name="Pangilinan J."/>
            <person name="Andreopoulos W."/>
            <person name="Hayes R.D."/>
            <person name="Ng V."/>
            <person name="Grigoriev I.V."/>
            <person name="Jackson S.A."/>
            <person name="Sutton T.D.S."/>
            <person name="Dobson A.D.W."/>
            <person name="Rama T."/>
        </authorList>
    </citation>
    <scope>NUCLEOTIDE SEQUENCE</scope>
    <source>
        <strain evidence="2">TRa018bII</strain>
    </source>
</reference>